<protein>
    <submittedName>
        <fullName evidence="1">Uncharacterized protein</fullName>
    </submittedName>
</protein>
<dbReference type="AlphaFoldDB" id="A0AAV8Y9S9"/>
<evidence type="ECO:0000313" key="1">
    <source>
        <dbReference type="EMBL" id="KAJ8948255.1"/>
    </source>
</evidence>
<dbReference type="EMBL" id="JAPWTK010000140">
    <property type="protein sequence ID" value="KAJ8948255.1"/>
    <property type="molecule type" value="Genomic_DNA"/>
</dbReference>
<keyword evidence="2" id="KW-1185">Reference proteome</keyword>
<dbReference type="Proteomes" id="UP001162162">
    <property type="component" value="Unassembled WGS sequence"/>
</dbReference>
<reference evidence="1" key="1">
    <citation type="journal article" date="2023" name="Insect Mol. Biol.">
        <title>Genome sequencing provides insights into the evolution of gene families encoding plant cell wall-degrading enzymes in longhorned beetles.</title>
        <authorList>
            <person name="Shin N.R."/>
            <person name="Okamura Y."/>
            <person name="Kirsch R."/>
            <person name="Pauchet Y."/>
        </authorList>
    </citation>
    <scope>NUCLEOTIDE SEQUENCE</scope>
    <source>
        <strain evidence="1">AMC_N1</strain>
    </source>
</reference>
<gene>
    <name evidence="1" type="ORF">NQ318_013243</name>
</gene>
<proteinExistence type="predicted"/>
<comment type="caution">
    <text evidence="1">The sequence shown here is derived from an EMBL/GenBank/DDBJ whole genome shotgun (WGS) entry which is preliminary data.</text>
</comment>
<organism evidence="1 2">
    <name type="scientific">Aromia moschata</name>
    <dbReference type="NCBI Taxonomy" id="1265417"/>
    <lineage>
        <taxon>Eukaryota</taxon>
        <taxon>Metazoa</taxon>
        <taxon>Ecdysozoa</taxon>
        <taxon>Arthropoda</taxon>
        <taxon>Hexapoda</taxon>
        <taxon>Insecta</taxon>
        <taxon>Pterygota</taxon>
        <taxon>Neoptera</taxon>
        <taxon>Endopterygota</taxon>
        <taxon>Coleoptera</taxon>
        <taxon>Polyphaga</taxon>
        <taxon>Cucujiformia</taxon>
        <taxon>Chrysomeloidea</taxon>
        <taxon>Cerambycidae</taxon>
        <taxon>Cerambycinae</taxon>
        <taxon>Callichromatini</taxon>
        <taxon>Aromia</taxon>
    </lineage>
</organism>
<name>A0AAV8Y9S9_9CUCU</name>
<sequence length="128" mass="14790">MTDCAATMCVVGRSLQEHGCNMIYMHALHLVAETIRHCFLEVDALIASSKKVFLKSPKHLHAFHSRCPNIPEPPQPILIRWEHGWRQLFYYAKYFEQIKAVILESLEFNPNEAGAIKDSQTKFPRHIC</sequence>
<accession>A0AAV8Y9S9</accession>
<evidence type="ECO:0000313" key="2">
    <source>
        <dbReference type="Proteomes" id="UP001162162"/>
    </source>
</evidence>